<evidence type="ECO:0000313" key="3">
    <source>
        <dbReference type="Proteomes" id="UP000218366"/>
    </source>
</evidence>
<proteinExistence type="predicted"/>
<dbReference type="Gene3D" id="3.60.21.10">
    <property type="match status" value="1"/>
</dbReference>
<organism evidence="2 3">
    <name type="scientific">Sphingomonas spermidinifaciens</name>
    <dbReference type="NCBI Taxonomy" id="1141889"/>
    <lineage>
        <taxon>Bacteria</taxon>
        <taxon>Pseudomonadati</taxon>
        <taxon>Pseudomonadota</taxon>
        <taxon>Alphaproteobacteria</taxon>
        <taxon>Sphingomonadales</taxon>
        <taxon>Sphingomonadaceae</taxon>
        <taxon>Sphingomonas</taxon>
    </lineage>
</organism>
<gene>
    <name evidence="2" type="ORF">COC42_16270</name>
</gene>
<dbReference type="GO" id="GO:0110154">
    <property type="term" value="P:RNA decapping"/>
    <property type="evidence" value="ECO:0007669"/>
    <property type="project" value="TreeGrafter"/>
</dbReference>
<dbReference type="InterPro" id="IPR029052">
    <property type="entry name" value="Metallo-depent_PP-like"/>
</dbReference>
<dbReference type="InterPro" id="IPR004843">
    <property type="entry name" value="Calcineurin-like_PHP"/>
</dbReference>
<evidence type="ECO:0000259" key="1">
    <source>
        <dbReference type="Pfam" id="PF00149"/>
    </source>
</evidence>
<dbReference type="PANTHER" id="PTHR42850">
    <property type="entry name" value="METALLOPHOSPHOESTERASE"/>
    <property type="match status" value="1"/>
</dbReference>
<dbReference type="GO" id="GO:0016791">
    <property type="term" value="F:phosphatase activity"/>
    <property type="evidence" value="ECO:0007669"/>
    <property type="project" value="TreeGrafter"/>
</dbReference>
<dbReference type="EMBL" id="NWMW01000003">
    <property type="protein sequence ID" value="PCD01672.1"/>
    <property type="molecule type" value="Genomic_DNA"/>
</dbReference>
<protein>
    <submittedName>
        <fullName evidence="2">Serine/threonine protein phosphatase</fullName>
    </submittedName>
</protein>
<dbReference type="GO" id="GO:0008803">
    <property type="term" value="F:bis(5'-nucleosyl)-tetraphosphatase (symmetrical) activity"/>
    <property type="evidence" value="ECO:0007669"/>
    <property type="project" value="TreeGrafter"/>
</dbReference>
<sequence length="259" mass="28429">MLKRLIKAVSSKPAGPDAAIPPGMRVYAIGDVHGRLDCLDALLAMIDADDAARGPADTQIVLLGDLVDRGPDSAGVVERAMTLAREGRTVRGLKGNHEEMFLAALAGNERAMRGFAQFGGRETLLSYGMSLSDYNEYLYPELVEAAQRIVPPAHLAYLDALEDMIEIGDYLFVHAGIRPGIAFSAQKTEDLRWIRREFLEHRGDLGRFVIHGHTITPDVDIRANRIGIDTGAYESGRLTAIGLEERARWFLQTSSTLDI</sequence>
<keyword evidence="3" id="KW-1185">Reference proteome</keyword>
<comment type="caution">
    <text evidence="2">The sequence shown here is derived from an EMBL/GenBank/DDBJ whole genome shotgun (WGS) entry which is preliminary data.</text>
</comment>
<dbReference type="InterPro" id="IPR050126">
    <property type="entry name" value="Ap4A_hydrolase"/>
</dbReference>
<evidence type="ECO:0000313" key="2">
    <source>
        <dbReference type="EMBL" id="PCD01672.1"/>
    </source>
</evidence>
<dbReference type="RefSeq" id="WP_096344417.1">
    <property type="nucleotide sequence ID" value="NZ_NWMW01000003.1"/>
</dbReference>
<dbReference type="GO" id="GO:0005737">
    <property type="term" value="C:cytoplasm"/>
    <property type="evidence" value="ECO:0007669"/>
    <property type="project" value="TreeGrafter"/>
</dbReference>
<dbReference type="AlphaFoldDB" id="A0A2A4B144"/>
<reference evidence="2 3" key="1">
    <citation type="submission" date="2017-09" db="EMBL/GenBank/DDBJ databases">
        <title>Sphingomonas spermidinifaciens 9NM-10, whole genome shotgun sequence.</title>
        <authorList>
            <person name="Feng G."/>
            <person name="Zhu H."/>
        </authorList>
    </citation>
    <scope>NUCLEOTIDE SEQUENCE [LARGE SCALE GENOMIC DNA]</scope>
    <source>
        <strain evidence="2 3">9NM-10</strain>
    </source>
</reference>
<feature type="domain" description="Calcineurin-like phosphoesterase" evidence="1">
    <location>
        <begin position="24"/>
        <end position="213"/>
    </location>
</feature>
<dbReference type="SUPFAM" id="SSF56300">
    <property type="entry name" value="Metallo-dependent phosphatases"/>
    <property type="match status" value="1"/>
</dbReference>
<dbReference type="CDD" id="cd00144">
    <property type="entry name" value="MPP_PPP_family"/>
    <property type="match status" value="1"/>
</dbReference>
<dbReference type="PANTHER" id="PTHR42850:SF4">
    <property type="entry name" value="ZINC-DEPENDENT ENDOPOLYPHOSPHATASE"/>
    <property type="match status" value="1"/>
</dbReference>
<name>A0A2A4B144_9SPHN</name>
<dbReference type="Proteomes" id="UP000218366">
    <property type="component" value="Unassembled WGS sequence"/>
</dbReference>
<dbReference type="Pfam" id="PF00149">
    <property type="entry name" value="Metallophos"/>
    <property type="match status" value="1"/>
</dbReference>
<accession>A0A2A4B144</accession>
<dbReference type="OrthoDB" id="9807890at2"/>